<protein>
    <submittedName>
        <fullName evidence="2">Methylecgonone reductase</fullName>
    </submittedName>
</protein>
<dbReference type="InterPro" id="IPR023210">
    <property type="entry name" value="NADP_OxRdtase_dom"/>
</dbReference>
<dbReference type="EMBL" id="QGNW01000084">
    <property type="protein sequence ID" value="RVX00099.1"/>
    <property type="molecule type" value="Genomic_DNA"/>
</dbReference>
<dbReference type="AlphaFoldDB" id="A0A438ITN1"/>
<evidence type="ECO:0000313" key="3">
    <source>
        <dbReference type="Proteomes" id="UP000288805"/>
    </source>
</evidence>
<comment type="caution">
    <text evidence="2">The sequence shown here is derived from an EMBL/GenBank/DDBJ whole genome shotgun (WGS) entry which is preliminary data.</text>
</comment>
<dbReference type="Proteomes" id="UP000288805">
    <property type="component" value="Unassembled WGS sequence"/>
</dbReference>
<accession>A0A438ITN1</accession>
<dbReference type="PROSITE" id="PS00798">
    <property type="entry name" value="ALDOKETO_REDUCTASE_1"/>
    <property type="match status" value="1"/>
</dbReference>
<gene>
    <name evidence="2" type="primary">MER_3</name>
    <name evidence="2" type="ORF">CK203_024853</name>
</gene>
<dbReference type="InterPro" id="IPR020471">
    <property type="entry name" value="AKR"/>
</dbReference>
<dbReference type="Gene3D" id="3.20.20.100">
    <property type="entry name" value="NADP-dependent oxidoreductase domain"/>
    <property type="match status" value="1"/>
</dbReference>
<sequence>MELRNQIPGVLLRSGQEMPLIGMGTATSPFPQPHRLTSILVDAIEVGYRHFDTAAHYASEEPLGRAVAEAVARGLIKGRSVVFITSKLRCKDNRPDLVLPAINKTLHKLGMEYVDLYLVHWPVRLRNEAPDKGFRGGGCCPIGHEKGHRRP</sequence>
<name>A0A438ITN1_VITVI</name>
<feature type="domain" description="NADP-dependent oxidoreductase" evidence="1">
    <location>
        <begin position="21"/>
        <end position="123"/>
    </location>
</feature>
<dbReference type="InterPro" id="IPR036812">
    <property type="entry name" value="NAD(P)_OxRdtase_dom_sf"/>
</dbReference>
<evidence type="ECO:0000313" key="2">
    <source>
        <dbReference type="EMBL" id="RVX00099.1"/>
    </source>
</evidence>
<evidence type="ECO:0000259" key="1">
    <source>
        <dbReference type="Pfam" id="PF00248"/>
    </source>
</evidence>
<dbReference type="PRINTS" id="PR00069">
    <property type="entry name" value="ALDKETRDTASE"/>
</dbReference>
<proteinExistence type="predicted"/>
<dbReference type="InterPro" id="IPR018170">
    <property type="entry name" value="Aldo/ket_reductase_CS"/>
</dbReference>
<reference evidence="2 3" key="1">
    <citation type="journal article" date="2018" name="PLoS Genet.">
        <title>Population sequencing reveals clonal diversity and ancestral inbreeding in the grapevine cultivar Chardonnay.</title>
        <authorList>
            <person name="Roach M.J."/>
            <person name="Johnson D.L."/>
            <person name="Bohlmann J."/>
            <person name="van Vuuren H.J."/>
            <person name="Jones S.J."/>
            <person name="Pretorius I.S."/>
            <person name="Schmidt S.A."/>
            <person name="Borneman A.R."/>
        </authorList>
    </citation>
    <scope>NUCLEOTIDE SEQUENCE [LARGE SCALE GENOMIC DNA]</scope>
    <source>
        <strain evidence="3">cv. Chardonnay</strain>
        <tissue evidence="2">Leaf</tissue>
    </source>
</reference>
<dbReference type="Pfam" id="PF00248">
    <property type="entry name" value="Aldo_ket_red"/>
    <property type="match status" value="1"/>
</dbReference>
<dbReference type="PANTHER" id="PTHR11732">
    <property type="entry name" value="ALDO/KETO REDUCTASE"/>
    <property type="match status" value="1"/>
</dbReference>
<dbReference type="GO" id="GO:0016491">
    <property type="term" value="F:oxidoreductase activity"/>
    <property type="evidence" value="ECO:0007669"/>
    <property type="project" value="InterPro"/>
</dbReference>
<organism evidence="2 3">
    <name type="scientific">Vitis vinifera</name>
    <name type="common">Grape</name>
    <dbReference type="NCBI Taxonomy" id="29760"/>
    <lineage>
        <taxon>Eukaryota</taxon>
        <taxon>Viridiplantae</taxon>
        <taxon>Streptophyta</taxon>
        <taxon>Embryophyta</taxon>
        <taxon>Tracheophyta</taxon>
        <taxon>Spermatophyta</taxon>
        <taxon>Magnoliopsida</taxon>
        <taxon>eudicotyledons</taxon>
        <taxon>Gunneridae</taxon>
        <taxon>Pentapetalae</taxon>
        <taxon>rosids</taxon>
        <taxon>Vitales</taxon>
        <taxon>Vitaceae</taxon>
        <taxon>Viteae</taxon>
        <taxon>Vitis</taxon>
    </lineage>
</organism>
<dbReference type="SUPFAM" id="SSF51430">
    <property type="entry name" value="NAD(P)-linked oxidoreductase"/>
    <property type="match status" value="1"/>
</dbReference>